<keyword evidence="1 5" id="KW-0808">Transferase</keyword>
<dbReference type="Proteomes" id="UP001378188">
    <property type="component" value="Unassembled WGS sequence"/>
</dbReference>
<dbReference type="GO" id="GO:0008999">
    <property type="term" value="F:protein-N-terminal-alanine acetyltransferase activity"/>
    <property type="evidence" value="ECO:0007669"/>
    <property type="project" value="TreeGrafter"/>
</dbReference>
<dbReference type="SUPFAM" id="SSF55729">
    <property type="entry name" value="Acyl-CoA N-acyltransferases (Nat)"/>
    <property type="match status" value="1"/>
</dbReference>
<comment type="caution">
    <text evidence="5">The sequence shown here is derived from an EMBL/GenBank/DDBJ whole genome shotgun (WGS) entry which is preliminary data.</text>
</comment>
<dbReference type="InterPro" id="IPR051531">
    <property type="entry name" value="N-acetyltransferase"/>
</dbReference>
<sequence length="197" mass="22537">MVFLRSVTAETGPAIHGEGVLLRTPQMGDFPAWMALRESSRAFLTPWEPTWPMDDLTRSAFRRRIRRYLQDIREDAAYPFFIFRSDNDAFIGGVTLSNVRRGVTQSASLGYWIGESFARQGYMTAAVSALVPFVFEQLRLHRLEAACLPSNAASIRLLEKVGFAREGFARRYLRINGVWQDHFLYAMLSDDPRPLVR</sequence>
<dbReference type="EMBL" id="JAZHOF010000003">
    <property type="protein sequence ID" value="MEJ8571765.1"/>
    <property type="molecule type" value="Genomic_DNA"/>
</dbReference>
<name>A0AAW9RIL1_9HYPH</name>
<dbReference type="GO" id="GO:0005737">
    <property type="term" value="C:cytoplasm"/>
    <property type="evidence" value="ECO:0007669"/>
    <property type="project" value="TreeGrafter"/>
</dbReference>
<reference evidence="5 6" key="1">
    <citation type="submission" date="2024-02" db="EMBL/GenBank/DDBJ databases">
        <title>Genome analysis and characterization of Microbaculum marinisediminis sp. nov., isolated from marine sediment.</title>
        <authorList>
            <person name="Du Z.-J."/>
            <person name="Ye Y.-Q."/>
            <person name="Zhang Z.-R."/>
            <person name="Yuan S.-M."/>
            <person name="Zhang X.-Y."/>
        </authorList>
    </citation>
    <scope>NUCLEOTIDE SEQUENCE [LARGE SCALE GENOMIC DNA]</scope>
    <source>
        <strain evidence="5 6">SDUM1044001</strain>
    </source>
</reference>
<evidence type="ECO:0000313" key="6">
    <source>
        <dbReference type="Proteomes" id="UP001378188"/>
    </source>
</evidence>
<keyword evidence="2" id="KW-0012">Acyltransferase</keyword>
<feature type="domain" description="N-acetyltransferase" evidence="4">
    <location>
        <begin position="20"/>
        <end position="190"/>
    </location>
</feature>
<dbReference type="PROSITE" id="PS51186">
    <property type="entry name" value="GNAT"/>
    <property type="match status" value="1"/>
</dbReference>
<accession>A0AAW9RIL1</accession>
<dbReference type="Pfam" id="PF13302">
    <property type="entry name" value="Acetyltransf_3"/>
    <property type="match status" value="1"/>
</dbReference>
<dbReference type="EC" id="2.-.-.-" evidence="5"/>
<organism evidence="5 6">
    <name type="scientific">Microbaculum marinum</name>
    <dbReference type="NCBI Taxonomy" id="1764581"/>
    <lineage>
        <taxon>Bacteria</taxon>
        <taxon>Pseudomonadati</taxon>
        <taxon>Pseudomonadota</taxon>
        <taxon>Alphaproteobacteria</taxon>
        <taxon>Hyphomicrobiales</taxon>
        <taxon>Tepidamorphaceae</taxon>
        <taxon>Microbaculum</taxon>
    </lineage>
</organism>
<evidence type="ECO:0000313" key="5">
    <source>
        <dbReference type="EMBL" id="MEJ8571765.1"/>
    </source>
</evidence>
<dbReference type="InterPro" id="IPR016181">
    <property type="entry name" value="Acyl_CoA_acyltransferase"/>
</dbReference>
<dbReference type="AlphaFoldDB" id="A0AAW9RIL1"/>
<dbReference type="RefSeq" id="WP_340329456.1">
    <property type="nucleotide sequence ID" value="NZ_JAZHOF010000003.1"/>
</dbReference>
<evidence type="ECO:0000256" key="2">
    <source>
        <dbReference type="ARBA" id="ARBA00023315"/>
    </source>
</evidence>
<proteinExistence type="inferred from homology"/>
<dbReference type="Gene3D" id="3.40.630.30">
    <property type="match status" value="1"/>
</dbReference>
<keyword evidence="6" id="KW-1185">Reference proteome</keyword>
<dbReference type="PANTHER" id="PTHR43792:SF8">
    <property type="entry name" value="[RIBOSOMAL PROTEIN US5]-ALANINE N-ACETYLTRANSFERASE"/>
    <property type="match status" value="1"/>
</dbReference>
<comment type="similarity">
    <text evidence="3">Belongs to the acetyltransferase family. RimJ subfamily.</text>
</comment>
<dbReference type="PANTHER" id="PTHR43792">
    <property type="entry name" value="GNAT FAMILY, PUTATIVE (AFU_ORTHOLOGUE AFUA_3G00765)-RELATED-RELATED"/>
    <property type="match status" value="1"/>
</dbReference>
<gene>
    <name evidence="5" type="ORF">V3328_09795</name>
</gene>
<dbReference type="InterPro" id="IPR000182">
    <property type="entry name" value="GNAT_dom"/>
</dbReference>
<evidence type="ECO:0000259" key="4">
    <source>
        <dbReference type="PROSITE" id="PS51186"/>
    </source>
</evidence>
<protein>
    <submittedName>
        <fullName evidence="5">GNAT family protein</fullName>
        <ecNumber evidence="5">2.-.-.-</ecNumber>
    </submittedName>
</protein>
<evidence type="ECO:0000256" key="3">
    <source>
        <dbReference type="ARBA" id="ARBA00038502"/>
    </source>
</evidence>
<evidence type="ECO:0000256" key="1">
    <source>
        <dbReference type="ARBA" id="ARBA00022679"/>
    </source>
</evidence>